<keyword evidence="17" id="KW-1185">Reference proteome</keyword>
<feature type="site" description="Part of a proton relay during catalysis" evidence="12">
    <location>
        <position position="115"/>
    </location>
</feature>
<feature type="site" description="Part of a proton relay during catalysis" evidence="12">
    <location>
        <position position="52"/>
    </location>
</feature>
<evidence type="ECO:0000256" key="8">
    <source>
        <dbReference type="ARBA" id="ARBA00023154"/>
    </source>
</evidence>
<evidence type="ECO:0000256" key="7">
    <source>
        <dbReference type="ARBA" id="ARBA00022915"/>
    </source>
</evidence>
<dbReference type="GO" id="GO:0005829">
    <property type="term" value="C:cytosol"/>
    <property type="evidence" value="ECO:0007669"/>
    <property type="project" value="TreeGrafter"/>
</dbReference>
<feature type="active site" description="Schiff-base intermediate with substrate" evidence="12 14">
    <location>
        <position position="170"/>
    </location>
</feature>
<evidence type="ECO:0000313" key="16">
    <source>
        <dbReference type="EMBL" id="QHI68534.1"/>
    </source>
</evidence>
<evidence type="ECO:0000256" key="5">
    <source>
        <dbReference type="ARBA" id="ARBA00022490"/>
    </source>
</evidence>
<dbReference type="Pfam" id="PF00701">
    <property type="entry name" value="DHDPS"/>
    <property type="match status" value="1"/>
</dbReference>
<feature type="binding site" evidence="12 15">
    <location>
        <position position="213"/>
    </location>
    <ligand>
        <name>pyruvate</name>
        <dbReference type="ChEBI" id="CHEBI:15361"/>
    </ligand>
</feature>
<comment type="function">
    <text evidence="1 12">Catalyzes the condensation of (S)-aspartate-beta-semialdehyde [(S)-ASA] and pyruvate to 4-hydroxy-tetrahydrodipicolinate (HTPA).</text>
</comment>
<dbReference type="GO" id="GO:0009089">
    <property type="term" value="P:lysine biosynthetic process via diaminopimelate"/>
    <property type="evidence" value="ECO:0007669"/>
    <property type="project" value="UniProtKB-UniRule"/>
</dbReference>
<dbReference type="SUPFAM" id="SSF51569">
    <property type="entry name" value="Aldolase"/>
    <property type="match status" value="1"/>
</dbReference>
<comment type="similarity">
    <text evidence="3 12 13">Belongs to the DapA family.</text>
</comment>
<dbReference type="HAMAP" id="MF_00418">
    <property type="entry name" value="DapA"/>
    <property type="match status" value="1"/>
</dbReference>
<dbReference type="NCBIfam" id="TIGR00674">
    <property type="entry name" value="dapA"/>
    <property type="match status" value="1"/>
</dbReference>
<evidence type="ECO:0000256" key="10">
    <source>
        <dbReference type="ARBA" id="ARBA00023270"/>
    </source>
</evidence>
<gene>
    <name evidence="12 16" type="primary">dapA</name>
    <name evidence="16" type="ORF">GT409_03380</name>
</gene>
<proteinExistence type="inferred from homology"/>
<protein>
    <recommendedName>
        <fullName evidence="4 12">4-hydroxy-tetrahydrodipicolinate synthase</fullName>
        <shortName evidence="12">HTPA synthase</shortName>
        <ecNumber evidence="4 12">4.3.3.7</ecNumber>
    </recommendedName>
</protein>
<comment type="pathway">
    <text evidence="2 12">Amino-acid biosynthesis; L-lysine biosynthesis via DAP pathway; (S)-tetrahydrodipicolinate from L-aspartate: step 3/4.</text>
</comment>
<comment type="subunit">
    <text evidence="12">Homotetramer; dimer of dimers.</text>
</comment>
<evidence type="ECO:0000256" key="14">
    <source>
        <dbReference type="PIRSR" id="PIRSR001365-1"/>
    </source>
</evidence>
<evidence type="ECO:0000313" key="17">
    <source>
        <dbReference type="Proteomes" id="UP000464954"/>
    </source>
</evidence>
<evidence type="ECO:0000256" key="12">
    <source>
        <dbReference type="HAMAP-Rule" id="MF_00418"/>
    </source>
</evidence>
<dbReference type="EMBL" id="CP047593">
    <property type="protein sequence ID" value="QHI68534.1"/>
    <property type="molecule type" value="Genomic_DNA"/>
</dbReference>
<dbReference type="InterPro" id="IPR005263">
    <property type="entry name" value="DapA"/>
</dbReference>
<dbReference type="CDD" id="cd00950">
    <property type="entry name" value="DHDPS"/>
    <property type="match status" value="1"/>
</dbReference>
<evidence type="ECO:0000256" key="6">
    <source>
        <dbReference type="ARBA" id="ARBA00022605"/>
    </source>
</evidence>
<dbReference type="GO" id="GO:0019877">
    <property type="term" value="P:diaminopimelate biosynthetic process"/>
    <property type="evidence" value="ECO:0007669"/>
    <property type="project" value="UniProtKB-UniRule"/>
</dbReference>
<dbReference type="RefSeq" id="WP_160626949.1">
    <property type="nucleotide sequence ID" value="NZ_CP047593.1"/>
</dbReference>
<evidence type="ECO:0000256" key="1">
    <source>
        <dbReference type="ARBA" id="ARBA00003294"/>
    </source>
</evidence>
<dbReference type="EC" id="4.3.3.7" evidence="4 12"/>
<dbReference type="SMART" id="SM01130">
    <property type="entry name" value="DHDPS"/>
    <property type="match status" value="1"/>
</dbReference>
<dbReference type="InterPro" id="IPR013785">
    <property type="entry name" value="Aldolase_TIM"/>
</dbReference>
<dbReference type="UniPathway" id="UPA00034">
    <property type="reaction ID" value="UER00017"/>
</dbReference>
<keyword evidence="5 12" id="KW-0963">Cytoplasm</keyword>
<feature type="binding site" evidence="12">
    <location>
        <position position="53"/>
    </location>
    <ligand>
        <name>pyruvate</name>
        <dbReference type="ChEBI" id="CHEBI:15361"/>
    </ligand>
</feature>
<organism evidence="16 17">
    <name type="scientific">Tichowtungia aerotolerans</name>
    <dbReference type="NCBI Taxonomy" id="2697043"/>
    <lineage>
        <taxon>Bacteria</taxon>
        <taxon>Pseudomonadati</taxon>
        <taxon>Kiritimatiellota</taxon>
        <taxon>Tichowtungiia</taxon>
        <taxon>Tichowtungiales</taxon>
        <taxon>Tichowtungiaceae</taxon>
        <taxon>Tichowtungia</taxon>
    </lineage>
</organism>
<evidence type="ECO:0000256" key="13">
    <source>
        <dbReference type="PIRNR" id="PIRNR001365"/>
    </source>
</evidence>
<name>A0A6P1M7K5_9BACT</name>
<dbReference type="PIRSF" id="PIRSF001365">
    <property type="entry name" value="DHDPS"/>
    <property type="match status" value="1"/>
</dbReference>
<sequence>MENLGKKLGHIVIPLATPFKDGSQDVDYTAAAELTNYVIEQNHCDSLIIGGTSGEFNAMSLEERLELFRVVKEAAAGRVPLVAGACSSETRQAIRLTQEAEKLGFDAAMVLGPCYCKPNQEGAFLHYSAIAEATSLPIMLYNIPIFQGFNLEKETLGRLAEAHSNIVAIKDEAGINPTQMSDFTHVTPDDFTIYNGDDIMVLCGLAQGAAGVVSGGSIILGKMMRTMIDAFLAGDVNGARKIHMDMDPLFKAFGSNGRINPIPLWKAAMNLCGLNVGVPRLPLAPATPEEIEIMRSHLVRLGLI</sequence>
<evidence type="ECO:0000256" key="9">
    <source>
        <dbReference type="ARBA" id="ARBA00023239"/>
    </source>
</evidence>
<comment type="subcellular location">
    <subcellularLocation>
        <location evidence="12">Cytoplasm</location>
    </subcellularLocation>
</comment>
<dbReference type="PANTHER" id="PTHR12128:SF66">
    <property type="entry name" value="4-HYDROXY-2-OXOGLUTARATE ALDOLASE, MITOCHONDRIAL"/>
    <property type="match status" value="1"/>
</dbReference>
<keyword evidence="10 12" id="KW-0704">Schiff base</keyword>
<dbReference type="AlphaFoldDB" id="A0A6P1M7K5"/>
<evidence type="ECO:0000256" key="2">
    <source>
        <dbReference type="ARBA" id="ARBA00005120"/>
    </source>
</evidence>
<dbReference type="InterPro" id="IPR002220">
    <property type="entry name" value="DapA-like"/>
</dbReference>
<evidence type="ECO:0000256" key="15">
    <source>
        <dbReference type="PIRSR" id="PIRSR001365-2"/>
    </source>
</evidence>
<accession>A0A6P1M7K5</accession>
<evidence type="ECO:0000256" key="4">
    <source>
        <dbReference type="ARBA" id="ARBA00012086"/>
    </source>
</evidence>
<keyword evidence="6 12" id="KW-0028">Amino-acid biosynthesis</keyword>
<dbReference type="PANTHER" id="PTHR12128">
    <property type="entry name" value="DIHYDRODIPICOLINATE SYNTHASE"/>
    <property type="match status" value="1"/>
</dbReference>
<keyword evidence="9 12" id="KW-0456">Lyase</keyword>
<evidence type="ECO:0000256" key="3">
    <source>
        <dbReference type="ARBA" id="ARBA00007592"/>
    </source>
</evidence>
<dbReference type="GO" id="GO:0008840">
    <property type="term" value="F:4-hydroxy-tetrahydrodipicolinate synthase activity"/>
    <property type="evidence" value="ECO:0007669"/>
    <property type="project" value="UniProtKB-UniRule"/>
</dbReference>
<keyword evidence="8 12" id="KW-0457">Lysine biosynthesis</keyword>
<dbReference type="Proteomes" id="UP000464954">
    <property type="component" value="Chromosome"/>
</dbReference>
<reference evidence="16 17" key="1">
    <citation type="submission" date="2020-01" db="EMBL/GenBank/DDBJ databases">
        <title>Ponticoccus aerotolerans gen. nov., sp. nov., an anaerobic bacterium and proposal of Ponticoccusceae fam. nov., Ponticoccusles ord. nov. and Ponticoccuse classis nov. in the phylum Kiritimatiellaeota.</title>
        <authorList>
            <person name="Zhou L.Y."/>
            <person name="Du Z.J."/>
        </authorList>
    </citation>
    <scope>NUCLEOTIDE SEQUENCE [LARGE SCALE GENOMIC DNA]</scope>
    <source>
        <strain evidence="16 17">S-5007</strain>
    </source>
</reference>
<keyword evidence="7 12" id="KW-0220">Diaminopimelate biosynthesis</keyword>
<comment type="catalytic activity">
    <reaction evidence="11 12">
        <text>L-aspartate 4-semialdehyde + pyruvate = (2S,4S)-4-hydroxy-2,3,4,5-tetrahydrodipicolinate + H2O + H(+)</text>
        <dbReference type="Rhea" id="RHEA:34171"/>
        <dbReference type="ChEBI" id="CHEBI:15361"/>
        <dbReference type="ChEBI" id="CHEBI:15377"/>
        <dbReference type="ChEBI" id="CHEBI:15378"/>
        <dbReference type="ChEBI" id="CHEBI:67139"/>
        <dbReference type="ChEBI" id="CHEBI:537519"/>
        <dbReference type="EC" id="4.3.3.7"/>
    </reaction>
</comment>
<dbReference type="PRINTS" id="PR00146">
    <property type="entry name" value="DHPICSNTHASE"/>
</dbReference>
<feature type="active site" description="Proton donor/acceptor" evidence="12 14">
    <location>
        <position position="141"/>
    </location>
</feature>
<dbReference type="Gene3D" id="3.20.20.70">
    <property type="entry name" value="Aldolase class I"/>
    <property type="match status" value="1"/>
</dbReference>
<dbReference type="KEGG" id="taer:GT409_03380"/>
<evidence type="ECO:0000256" key="11">
    <source>
        <dbReference type="ARBA" id="ARBA00047836"/>
    </source>
</evidence>
<comment type="caution">
    <text evidence="12">Was originally thought to be a dihydrodipicolinate synthase (DHDPS), catalyzing the condensation of (S)-aspartate-beta-semialdehyde [(S)-ASA] and pyruvate to dihydrodipicolinate (DHDP). However, it was shown in E.coli that the product of the enzymatic reaction is not dihydrodipicolinate but in fact (4S)-4-hydroxy-2,3,4,5-tetrahydro-(2S)-dipicolinic acid (HTPA), and that the consecutive dehydration reaction leading to DHDP is not spontaneous but catalyzed by DapB.</text>
</comment>